<proteinExistence type="predicted"/>
<dbReference type="AlphaFoldDB" id="J9FAS0"/>
<comment type="caution">
    <text evidence="1">The sequence shown here is derived from an EMBL/GenBank/DDBJ whole genome shotgun (WGS) entry which is preliminary data.</text>
</comment>
<accession>J9FAS0</accession>
<gene>
    <name evidence="1" type="ORF">WUBG_02442</name>
</gene>
<dbReference type="Proteomes" id="UP000004810">
    <property type="component" value="Unassembled WGS sequence"/>
</dbReference>
<name>J9FAS0_WUCBA</name>
<evidence type="ECO:0000313" key="1">
    <source>
        <dbReference type="EMBL" id="EJW86647.1"/>
    </source>
</evidence>
<evidence type="ECO:0000313" key="2">
    <source>
        <dbReference type="Proteomes" id="UP000004810"/>
    </source>
</evidence>
<sequence>MAYFSNRSDPLISLCRKDAYHATVHSSFTSEKMLLTSSSASNNLYFSSIQMKSSRRNWKILSVSTELSEISQTIKLARSQQTFIWPTIQMCAPELVHLEMLAIAAKY</sequence>
<dbReference type="EMBL" id="ADBV01000652">
    <property type="protein sequence ID" value="EJW86647.1"/>
    <property type="molecule type" value="Genomic_DNA"/>
</dbReference>
<reference evidence="2" key="1">
    <citation type="submission" date="2012-08" db="EMBL/GenBank/DDBJ databases">
        <title>The Genome Sequence of Wuchereria bancrofti.</title>
        <authorList>
            <person name="Nutman T.B."/>
            <person name="Fink D.L."/>
            <person name="Russ C."/>
            <person name="Young S."/>
            <person name="Zeng Q."/>
            <person name="Koehrsen M."/>
            <person name="Alvarado L."/>
            <person name="Berlin A."/>
            <person name="Chapman S.B."/>
            <person name="Chen Z."/>
            <person name="Freedman E."/>
            <person name="Gellesch M."/>
            <person name="Goldberg J."/>
            <person name="Griggs A."/>
            <person name="Gujja S."/>
            <person name="Heilman E.R."/>
            <person name="Heiman D."/>
            <person name="Hepburn T."/>
            <person name="Howarth C."/>
            <person name="Jen D."/>
            <person name="Larson L."/>
            <person name="Lewis B."/>
            <person name="Mehta T."/>
            <person name="Park D."/>
            <person name="Pearson M."/>
            <person name="Roberts A."/>
            <person name="Saif S."/>
            <person name="Shea T."/>
            <person name="Shenoy N."/>
            <person name="Sisk P."/>
            <person name="Stolte C."/>
            <person name="Sykes S."/>
            <person name="Walk T."/>
            <person name="White J."/>
            <person name="Yandava C."/>
            <person name="Haas B."/>
            <person name="Henn M.R."/>
            <person name="Nusbaum C."/>
            <person name="Birren B."/>
        </authorList>
    </citation>
    <scope>NUCLEOTIDE SEQUENCE [LARGE SCALE GENOMIC DNA]</scope>
    <source>
        <strain evidence="2">NA</strain>
    </source>
</reference>
<organism evidence="1 2">
    <name type="scientific">Wuchereria bancrofti</name>
    <dbReference type="NCBI Taxonomy" id="6293"/>
    <lineage>
        <taxon>Eukaryota</taxon>
        <taxon>Metazoa</taxon>
        <taxon>Ecdysozoa</taxon>
        <taxon>Nematoda</taxon>
        <taxon>Chromadorea</taxon>
        <taxon>Rhabditida</taxon>
        <taxon>Spirurina</taxon>
        <taxon>Spiruromorpha</taxon>
        <taxon>Filarioidea</taxon>
        <taxon>Onchocercidae</taxon>
        <taxon>Wuchereria</taxon>
    </lineage>
</organism>
<protein>
    <submittedName>
        <fullName evidence="1">Uncharacterized protein</fullName>
    </submittedName>
</protein>